<evidence type="ECO:0000313" key="5">
    <source>
        <dbReference type="EMBL" id="CBK42256.1"/>
    </source>
</evidence>
<organism evidence="5 6">
    <name type="scientific">Nitrospira defluvii</name>
    <dbReference type="NCBI Taxonomy" id="330214"/>
    <lineage>
        <taxon>Bacteria</taxon>
        <taxon>Pseudomonadati</taxon>
        <taxon>Nitrospirota</taxon>
        <taxon>Nitrospiria</taxon>
        <taxon>Nitrospirales</taxon>
        <taxon>Nitrospiraceae</taxon>
        <taxon>Nitrospira</taxon>
    </lineage>
</organism>
<feature type="domain" description="S-adenosyl-l-methionine hydroxide adenosyltransferase N-terminal" evidence="3">
    <location>
        <begin position="5"/>
        <end position="150"/>
    </location>
</feature>
<gene>
    <name evidence="5" type="ORF">NIDE2547</name>
</gene>
<dbReference type="HOGENOM" id="CLU_059734_0_0_0"/>
<dbReference type="STRING" id="330214.NIDE2547"/>
<dbReference type="Pfam" id="PF20257">
    <property type="entry name" value="SAM_HAT_C"/>
    <property type="match status" value="1"/>
</dbReference>
<dbReference type="InterPro" id="IPR046469">
    <property type="entry name" value="SAM_HAT_N"/>
</dbReference>
<dbReference type="EMBL" id="FP929003">
    <property type="protein sequence ID" value="CBK42256.1"/>
    <property type="molecule type" value="Genomic_DNA"/>
</dbReference>
<dbReference type="eggNOG" id="COG1912">
    <property type="taxonomic scope" value="Bacteria"/>
</dbReference>
<dbReference type="PANTHER" id="PTHR35092">
    <property type="entry name" value="CHLORINASE MJ1651"/>
    <property type="match status" value="1"/>
</dbReference>
<comment type="similarity">
    <text evidence="2">Belongs to the SAM hydrolase / SAM-dependent halogenase family.</text>
</comment>
<reference evidence="5 6" key="1">
    <citation type="journal article" date="2010" name="Proc. Natl. Acad. Sci. U.S.A.">
        <title>A Nitrospira metagenome illuminates the physiology and evolution of globally important nitrite-oxidizing bacteria.</title>
        <authorList>
            <person name="Lucker S."/>
            <person name="Wagner M."/>
            <person name="Maixner F."/>
            <person name="Pelletier E."/>
            <person name="Koch H."/>
            <person name="Vacherie B."/>
            <person name="Rattei T."/>
            <person name="Sinninghe Damste J."/>
            <person name="Spieck E."/>
            <person name="Le Paslier D."/>
            <person name="Daims H."/>
        </authorList>
    </citation>
    <scope>NUCLEOTIDE SEQUENCE [LARGE SCALE GENOMIC DNA]</scope>
</reference>
<dbReference type="InterPro" id="IPR002747">
    <property type="entry name" value="SAM_OH_AdoTrfase"/>
</dbReference>
<sequence>MIPLITLLTDFGERDYFVASMKGVILNINPQARIVDLSHQVTPHDVADAAYLLKSCYRYFPDGTIHVAVVDPGVGGTRRPLLVSSSRYFFIGPDNGLFTHIYEEEQGVEVRQIENRQYRLDSEGATFDGRDLFAPAAAWLTKGQPIGSFGRLVPNYERLPIAEPAWDKHVMAGRILYIDRFGNLISNLTAYHLKEVRGVTKRPEPSIRIGGITIDGLVGSYAEGSPDTPQALINSNGYVEVFLKEGHAADRLKVERGRRIELC</sequence>
<evidence type="ECO:0000259" key="3">
    <source>
        <dbReference type="Pfam" id="PF01887"/>
    </source>
</evidence>
<keyword evidence="6" id="KW-1185">Reference proteome</keyword>
<protein>
    <recommendedName>
        <fullName evidence="7">Adenosyl-chloride synthase</fullName>
    </recommendedName>
</protein>
<name>D8PG69_9BACT</name>
<feature type="domain" description="S-adenosyl-l-methionine hydroxide adenosyltransferase C-terminal" evidence="4">
    <location>
        <begin position="173"/>
        <end position="260"/>
    </location>
</feature>
<evidence type="ECO:0000256" key="2">
    <source>
        <dbReference type="ARBA" id="ARBA00024035"/>
    </source>
</evidence>
<dbReference type="SUPFAM" id="SSF101852">
    <property type="entry name" value="Bacterial fluorinating enzyme, C-terminal domain"/>
    <property type="match status" value="1"/>
</dbReference>
<dbReference type="AlphaFoldDB" id="D8PG69"/>
<evidence type="ECO:0000256" key="1">
    <source>
        <dbReference type="ARBA" id="ARBA00022691"/>
    </source>
</evidence>
<dbReference type="KEGG" id="nde:NIDE2547"/>
<evidence type="ECO:0008006" key="7">
    <source>
        <dbReference type="Google" id="ProtNLM"/>
    </source>
</evidence>
<dbReference type="PIRSF" id="PIRSF006779">
    <property type="entry name" value="UCP006779"/>
    <property type="match status" value="1"/>
</dbReference>
<dbReference type="InterPro" id="IPR023227">
    <property type="entry name" value="SAM_OH_AdoTrfase_C_sf"/>
</dbReference>
<dbReference type="Gene3D" id="3.40.50.10790">
    <property type="entry name" value="S-adenosyl-l-methionine hydroxide adenosyltransferase, N-terminal"/>
    <property type="match status" value="1"/>
</dbReference>
<dbReference type="SUPFAM" id="SSF102522">
    <property type="entry name" value="Bacterial fluorinating enzyme, N-terminal domain"/>
    <property type="match status" value="1"/>
</dbReference>
<dbReference type="InterPro" id="IPR023228">
    <property type="entry name" value="SAM_OH_AdoTrfase_N_sf"/>
</dbReference>
<dbReference type="Gene3D" id="2.40.30.90">
    <property type="entry name" value="Bacterial fluorinating enzyme like"/>
    <property type="match status" value="1"/>
</dbReference>
<dbReference type="OrthoDB" id="9792195at2"/>
<proteinExistence type="inferred from homology"/>
<keyword evidence="1" id="KW-0949">S-adenosyl-L-methionine</keyword>
<dbReference type="PANTHER" id="PTHR35092:SF1">
    <property type="entry name" value="CHLORINASE MJ1651"/>
    <property type="match status" value="1"/>
</dbReference>
<evidence type="ECO:0000259" key="4">
    <source>
        <dbReference type="Pfam" id="PF20257"/>
    </source>
</evidence>
<evidence type="ECO:0000313" key="6">
    <source>
        <dbReference type="Proteomes" id="UP000001660"/>
    </source>
</evidence>
<accession>D8PG69</accession>
<dbReference type="Pfam" id="PF01887">
    <property type="entry name" value="SAM_HAT_N"/>
    <property type="match status" value="1"/>
</dbReference>
<dbReference type="InterPro" id="IPR046470">
    <property type="entry name" value="SAM_HAT_C"/>
</dbReference>
<dbReference type="Proteomes" id="UP000001660">
    <property type="component" value="Chromosome"/>
</dbReference>